<name>A0A3S4QSH1_9GAMM</name>
<dbReference type="EMBL" id="LR134343">
    <property type="protein sequence ID" value="VEG13290.1"/>
    <property type="molecule type" value="Genomic_DNA"/>
</dbReference>
<dbReference type="InterPro" id="IPR010971">
    <property type="entry name" value="UbiH/COQ6"/>
</dbReference>
<evidence type="ECO:0000256" key="5">
    <source>
        <dbReference type="ARBA" id="ARBA00022827"/>
    </source>
</evidence>
<dbReference type="InterPro" id="IPR051205">
    <property type="entry name" value="UbiH/COQ6_monooxygenase"/>
</dbReference>
<proteinExistence type="inferred from homology"/>
<dbReference type="SUPFAM" id="SSF51905">
    <property type="entry name" value="FAD/NAD(P)-binding domain"/>
    <property type="match status" value="1"/>
</dbReference>
<dbReference type="InterPro" id="IPR018168">
    <property type="entry name" value="Ubi_Hdrlase_CS"/>
</dbReference>
<organism evidence="10 11">
    <name type="scientific">Moraxella cuniculi</name>
    <dbReference type="NCBI Taxonomy" id="34061"/>
    <lineage>
        <taxon>Bacteria</taxon>
        <taxon>Pseudomonadati</taxon>
        <taxon>Pseudomonadota</taxon>
        <taxon>Gammaproteobacteria</taxon>
        <taxon>Moraxellales</taxon>
        <taxon>Moraxellaceae</taxon>
        <taxon>Moraxella</taxon>
    </lineage>
</organism>
<keyword evidence="8" id="KW-0472">Membrane</keyword>
<dbReference type="PANTHER" id="PTHR43876">
    <property type="entry name" value="UBIQUINONE BIOSYNTHESIS MONOOXYGENASE COQ6, MITOCHONDRIAL"/>
    <property type="match status" value="1"/>
</dbReference>
<evidence type="ECO:0000256" key="7">
    <source>
        <dbReference type="ARBA" id="ARBA00023033"/>
    </source>
</evidence>
<dbReference type="KEGG" id="mcun:NCTC10297_01253"/>
<keyword evidence="8" id="KW-0812">Transmembrane</keyword>
<evidence type="ECO:0000256" key="1">
    <source>
        <dbReference type="ARBA" id="ARBA00001974"/>
    </source>
</evidence>
<dbReference type="EC" id="1.14.13.-" evidence="10"/>
<keyword evidence="8" id="KW-1133">Transmembrane helix</keyword>
<dbReference type="Proteomes" id="UP000274100">
    <property type="component" value="Chromosome"/>
</dbReference>
<evidence type="ECO:0000256" key="8">
    <source>
        <dbReference type="SAM" id="Phobius"/>
    </source>
</evidence>
<gene>
    <name evidence="10" type="primary">ubiF</name>
    <name evidence="10" type="ORF">NCTC10297_01253</name>
</gene>
<evidence type="ECO:0000313" key="11">
    <source>
        <dbReference type="Proteomes" id="UP000274100"/>
    </source>
</evidence>
<dbReference type="AlphaFoldDB" id="A0A3S4QSH1"/>
<keyword evidence="7" id="KW-0503">Monooxygenase</keyword>
<dbReference type="PROSITE" id="PS01304">
    <property type="entry name" value="UBIH"/>
    <property type="match status" value="1"/>
</dbReference>
<dbReference type="GO" id="GO:0016705">
    <property type="term" value="F:oxidoreductase activity, acting on paired donors, with incorporation or reduction of molecular oxygen"/>
    <property type="evidence" value="ECO:0007669"/>
    <property type="project" value="InterPro"/>
</dbReference>
<dbReference type="InterPro" id="IPR036188">
    <property type="entry name" value="FAD/NAD-bd_sf"/>
</dbReference>
<evidence type="ECO:0000256" key="6">
    <source>
        <dbReference type="ARBA" id="ARBA00023002"/>
    </source>
</evidence>
<evidence type="ECO:0000313" key="10">
    <source>
        <dbReference type="EMBL" id="VEG13290.1"/>
    </source>
</evidence>
<dbReference type="PANTHER" id="PTHR43876:SF7">
    <property type="entry name" value="UBIQUINONE BIOSYNTHESIS MONOOXYGENASE COQ6, MITOCHONDRIAL"/>
    <property type="match status" value="1"/>
</dbReference>
<evidence type="ECO:0000256" key="4">
    <source>
        <dbReference type="ARBA" id="ARBA00022630"/>
    </source>
</evidence>
<evidence type="ECO:0000256" key="3">
    <source>
        <dbReference type="ARBA" id="ARBA00005349"/>
    </source>
</evidence>
<protein>
    <submittedName>
        <fullName evidence="10">2-octaprenyl-3-methyl-6-methoxy-1,4-benzoquinol hydroxylase</fullName>
        <ecNumber evidence="10">1.14.13.-</ecNumber>
    </submittedName>
</protein>
<keyword evidence="5" id="KW-0274">FAD</keyword>
<reference evidence="10 11" key="1">
    <citation type="submission" date="2018-12" db="EMBL/GenBank/DDBJ databases">
        <authorList>
            <consortium name="Pathogen Informatics"/>
        </authorList>
    </citation>
    <scope>NUCLEOTIDE SEQUENCE [LARGE SCALE GENOMIC DNA]</scope>
    <source>
        <strain evidence="10 11">NCTC10297</strain>
    </source>
</reference>
<dbReference type="Gene3D" id="3.50.50.60">
    <property type="entry name" value="FAD/NAD(P)-binding domain"/>
    <property type="match status" value="2"/>
</dbReference>
<sequence>MQTVCTPSLVFGVFFKIFLQNLPISATMQLVAMLIDHCQIIMKIKPISMTDSMHTKPNIAKAATLQASEQLYDVIIIGAGVVGMVAAIALVQRGYQVLLLDNKPLPDEAALQQRLRVRDARVYAMNRASIALLKTLGAWQFIKRKADFDKMQVWGRDDFGELIFCDDDKQGRCQPLGSMVEPSVLDEALWQCAKLADRLDLAFAATLLGDGMAIDERSDRVIVRYQQHGTHKVAQAKLLLGADGRHSLVRQAMAVGAATLDYHQKAICCAIYTDKPHDNTARQVMLPTGTLAMLPMAHLPTDDKTNRWHSVVWSLPTALADTYLAEYQRDESLLKNRLALASGYELGMVAKLESLASFPLSAQAAKRYYKGRLALLGDAAHGVHPLAGQGLNLGLSDVAQFLTLVDKYHHKSPLHPQLLHDYQRATKSHNELMMHSFSLIHFAYASGLADVAMLRYLRSECSHQIAKMPFVIRQFIKRANR</sequence>
<comment type="cofactor">
    <cofactor evidence="1">
        <name>FAD</name>
        <dbReference type="ChEBI" id="CHEBI:57692"/>
    </cofactor>
</comment>
<comment type="similarity">
    <text evidence="3">Belongs to the UbiH/COQ6 family.</text>
</comment>
<dbReference type="GO" id="GO:0004497">
    <property type="term" value="F:monooxygenase activity"/>
    <property type="evidence" value="ECO:0007669"/>
    <property type="project" value="UniProtKB-KW"/>
</dbReference>
<evidence type="ECO:0000259" key="9">
    <source>
        <dbReference type="Pfam" id="PF01494"/>
    </source>
</evidence>
<dbReference type="GO" id="GO:0071949">
    <property type="term" value="F:FAD binding"/>
    <property type="evidence" value="ECO:0007669"/>
    <property type="project" value="InterPro"/>
</dbReference>
<dbReference type="NCBIfam" id="TIGR01988">
    <property type="entry name" value="Ubi-OHases"/>
    <property type="match status" value="1"/>
</dbReference>
<accession>A0A3S4QSH1</accession>
<feature type="transmembrane region" description="Helical" evidence="8">
    <location>
        <begin position="17"/>
        <end position="35"/>
    </location>
</feature>
<feature type="domain" description="FAD-binding" evidence="9">
    <location>
        <begin position="72"/>
        <end position="402"/>
    </location>
</feature>
<keyword evidence="6 10" id="KW-0560">Oxidoreductase</keyword>
<dbReference type="UniPathway" id="UPA00232"/>
<keyword evidence="4" id="KW-0285">Flavoprotein</keyword>
<evidence type="ECO:0000256" key="2">
    <source>
        <dbReference type="ARBA" id="ARBA00004749"/>
    </source>
</evidence>
<dbReference type="GO" id="GO:0006744">
    <property type="term" value="P:ubiquinone biosynthetic process"/>
    <property type="evidence" value="ECO:0007669"/>
    <property type="project" value="UniProtKB-UniPathway"/>
</dbReference>
<feature type="transmembrane region" description="Helical" evidence="8">
    <location>
        <begin position="71"/>
        <end position="91"/>
    </location>
</feature>
<comment type="pathway">
    <text evidence="2">Cofactor biosynthesis; ubiquinone biosynthesis.</text>
</comment>
<dbReference type="Pfam" id="PF01494">
    <property type="entry name" value="FAD_binding_3"/>
    <property type="match status" value="1"/>
</dbReference>
<dbReference type="InterPro" id="IPR002938">
    <property type="entry name" value="FAD-bd"/>
</dbReference>
<dbReference type="PRINTS" id="PR00420">
    <property type="entry name" value="RNGMNOXGNASE"/>
</dbReference>